<dbReference type="PROSITE" id="PS00420">
    <property type="entry name" value="SRCR_1"/>
    <property type="match status" value="2"/>
</dbReference>
<dbReference type="InterPro" id="IPR036772">
    <property type="entry name" value="SRCR-like_dom_sf"/>
</dbReference>
<comment type="caution">
    <text evidence="6">Lacks conserved residue(s) required for the propagation of feature annotation.</text>
</comment>
<protein>
    <recommendedName>
        <fullName evidence="11">Scavenger receptor cysteine-rich protein</fullName>
    </recommendedName>
</protein>
<dbReference type="Pfam" id="PF00530">
    <property type="entry name" value="SRCR"/>
    <property type="match status" value="4"/>
</dbReference>
<dbReference type="InterPro" id="IPR001190">
    <property type="entry name" value="SRCR"/>
</dbReference>
<evidence type="ECO:0008006" key="11">
    <source>
        <dbReference type="Google" id="ProtNLM"/>
    </source>
</evidence>
<sequence>MLGFDGALDAPGSARFGQGSGRILLNYVNCEGTEDNLADCANPGFRNYNYCGHGLDVGVICYSGAHPNPFQVRLVSGSNDAEGRVEVLNDGSWGTICDTWWDLRDARVVCRMLGFDGALDAPRFARFGQGSGRILLNYVKCDGTEDNLADCAHPGIGDYNYCAYGRNAGVICYSGAHPNPFQVRLVGGSNDAEGRVEVMHGGSWATICSEQWDLRDARVVCRMLGFDGALAASGSARFGKGSGAILLTYVNCGGTEDNLADCAHPGIGDYNYCAYGGNAGVICYSGAHPNSEGVRLVGGFNSSEGRVEIRYSGTWGTVCDDGWDLLDAKVVCRMLGFGDTLAAPGSAQFGEGSGEIFLSLVGCDEPPVGLTLIHENEGTAINSSFLKVRVDVNTTIRCLANDTSVYLQWYPNCSDLSSHGCHESEPHNGGRALSFTPRASQNGTILTCRIENTYEARGNINTSITLQVEVCVQHLAIVRNDSLGSTVGGYSALSCRTNTSNFNLASSSLFFTTSYLDGKGNENTNASWENAGALHLASYKPDLNVSSLSCCVSKTSLCPGFCSEEYFNVLNGKE</sequence>
<accession>A0A7M7NE88</accession>
<name>A0A7M7NE88_STRPU</name>
<evidence type="ECO:0000256" key="4">
    <source>
        <dbReference type="ARBA" id="ARBA00023170"/>
    </source>
</evidence>
<keyword evidence="1" id="KW-0732">Signal</keyword>
<dbReference type="PROSITE" id="PS50835">
    <property type="entry name" value="IG_LIKE"/>
    <property type="match status" value="1"/>
</dbReference>
<keyword evidence="4" id="KW-0675">Receptor</keyword>
<evidence type="ECO:0000256" key="2">
    <source>
        <dbReference type="ARBA" id="ARBA00022737"/>
    </source>
</evidence>
<reference evidence="10" key="1">
    <citation type="submission" date="2015-02" db="EMBL/GenBank/DDBJ databases">
        <title>Genome sequencing for Strongylocentrotus purpuratus.</title>
        <authorList>
            <person name="Murali S."/>
            <person name="Liu Y."/>
            <person name="Vee V."/>
            <person name="English A."/>
            <person name="Wang M."/>
            <person name="Skinner E."/>
            <person name="Han Y."/>
            <person name="Muzny D.M."/>
            <person name="Worley K.C."/>
            <person name="Gibbs R.A."/>
        </authorList>
    </citation>
    <scope>NUCLEOTIDE SEQUENCE</scope>
</reference>
<dbReference type="PRINTS" id="PR00258">
    <property type="entry name" value="SPERACTRCPTR"/>
</dbReference>
<feature type="disulfide bond" evidence="6">
    <location>
        <begin position="141"/>
        <end position="151"/>
    </location>
</feature>
<feature type="domain" description="Ig-like" evidence="8">
    <location>
        <begin position="366"/>
        <end position="465"/>
    </location>
</feature>
<dbReference type="SMART" id="SM00202">
    <property type="entry name" value="SR"/>
    <property type="match status" value="4"/>
</dbReference>
<reference evidence="9" key="2">
    <citation type="submission" date="2021-01" db="UniProtKB">
        <authorList>
            <consortium name="EnsemblMetazoa"/>
        </authorList>
    </citation>
    <scope>IDENTIFICATION</scope>
</reference>
<keyword evidence="2" id="KW-0677">Repeat</keyword>
<feature type="disulfide bond" evidence="6">
    <location>
        <begin position="30"/>
        <end position="40"/>
    </location>
</feature>
<dbReference type="PROSITE" id="PS50287">
    <property type="entry name" value="SRCR_2"/>
    <property type="match status" value="4"/>
</dbReference>
<dbReference type="KEGG" id="spu:589618"/>
<feature type="disulfide bond" evidence="6">
    <location>
        <begin position="252"/>
        <end position="262"/>
    </location>
</feature>
<feature type="domain" description="SRCR" evidence="7">
    <location>
        <begin position="1"/>
        <end position="62"/>
    </location>
</feature>
<feature type="domain" description="SRCR" evidence="7">
    <location>
        <begin position="183"/>
        <end position="284"/>
    </location>
</feature>
<evidence type="ECO:0000313" key="9">
    <source>
        <dbReference type="EnsemblMetazoa" id="XP_030834259"/>
    </source>
</evidence>
<evidence type="ECO:0000256" key="6">
    <source>
        <dbReference type="PROSITE-ProRule" id="PRU00196"/>
    </source>
</evidence>
<dbReference type="InterPro" id="IPR007110">
    <property type="entry name" value="Ig-like_dom"/>
</dbReference>
<evidence type="ECO:0000256" key="3">
    <source>
        <dbReference type="ARBA" id="ARBA00023157"/>
    </source>
</evidence>
<feature type="domain" description="SRCR" evidence="7">
    <location>
        <begin position="72"/>
        <end position="173"/>
    </location>
</feature>
<proteinExistence type="predicted"/>
<dbReference type="OrthoDB" id="536948at2759"/>
<dbReference type="InterPro" id="IPR050912">
    <property type="entry name" value="LOX-like_protein"/>
</dbReference>
<dbReference type="InterPro" id="IPR013783">
    <property type="entry name" value="Ig-like_fold"/>
</dbReference>
<dbReference type="Gene3D" id="3.10.250.10">
    <property type="entry name" value="SRCR-like domain"/>
    <property type="match status" value="4"/>
</dbReference>
<keyword evidence="10" id="KW-1185">Reference proteome</keyword>
<keyword evidence="3 6" id="KW-1015">Disulfide bond</keyword>
<dbReference type="AlphaFoldDB" id="A0A7M7NE88"/>
<dbReference type="Proteomes" id="UP000007110">
    <property type="component" value="Unassembled WGS sequence"/>
</dbReference>
<dbReference type="GO" id="GO:0016020">
    <property type="term" value="C:membrane"/>
    <property type="evidence" value="ECO:0007669"/>
    <property type="project" value="InterPro"/>
</dbReference>
<evidence type="ECO:0000313" key="10">
    <source>
        <dbReference type="Proteomes" id="UP000007110"/>
    </source>
</evidence>
<keyword evidence="5" id="KW-0325">Glycoprotein</keyword>
<organism evidence="9 10">
    <name type="scientific">Strongylocentrotus purpuratus</name>
    <name type="common">Purple sea urchin</name>
    <dbReference type="NCBI Taxonomy" id="7668"/>
    <lineage>
        <taxon>Eukaryota</taxon>
        <taxon>Metazoa</taxon>
        <taxon>Echinodermata</taxon>
        <taxon>Eleutherozoa</taxon>
        <taxon>Echinozoa</taxon>
        <taxon>Echinoidea</taxon>
        <taxon>Euechinoidea</taxon>
        <taxon>Echinacea</taxon>
        <taxon>Camarodonta</taxon>
        <taxon>Echinidea</taxon>
        <taxon>Strongylocentrotidae</taxon>
        <taxon>Strongylocentrotus</taxon>
    </lineage>
</organism>
<dbReference type="FunFam" id="3.10.250.10:FF:000007">
    <property type="entry name" value="Soluble scavenger receptor cysteine-rich domain-containing protein SSC5D"/>
    <property type="match status" value="2"/>
</dbReference>
<feature type="domain" description="SRCR" evidence="7">
    <location>
        <begin position="294"/>
        <end position="399"/>
    </location>
</feature>
<dbReference type="Gene3D" id="2.60.40.10">
    <property type="entry name" value="Immunoglobulins"/>
    <property type="match status" value="1"/>
</dbReference>
<dbReference type="PANTHER" id="PTHR45817:SF9">
    <property type="entry name" value="SRCR DOMAIN-CONTAINING PROTEIN"/>
    <property type="match status" value="1"/>
</dbReference>
<dbReference type="GeneID" id="589618"/>
<evidence type="ECO:0000259" key="8">
    <source>
        <dbReference type="PROSITE" id="PS50835"/>
    </source>
</evidence>
<dbReference type="PANTHER" id="PTHR45817">
    <property type="entry name" value="LYSYL OXIDASE-LIKE-RELATED"/>
    <property type="match status" value="1"/>
</dbReference>
<dbReference type="InParanoid" id="A0A7M7NE88"/>
<dbReference type="RefSeq" id="XP_030834259.1">
    <property type="nucleotide sequence ID" value="XM_030978399.1"/>
</dbReference>
<dbReference type="FunFam" id="3.10.250.10:FF:000009">
    <property type="entry name" value="WC1"/>
    <property type="match status" value="1"/>
</dbReference>
<evidence type="ECO:0000259" key="7">
    <source>
        <dbReference type="PROSITE" id="PS50287"/>
    </source>
</evidence>
<dbReference type="EnsemblMetazoa" id="XM_030978399">
    <property type="protein sequence ID" value="XP_030834259"/>
    <property type="gene ID" value="LOC589618"/>
</dbReference>
<evidence type="ECO:0000256" key="1">
    <source>
        <dbReference type="ARBA" id="ARBA00022729"/>
    </source>
</evidence>
<dbReference type="SUPFAM" id="SSF56487">
    <property type="entry name" value="SRCR-like"/>
    <property type="match status" value="4"/>
</dbReference>
<evidence type="ECO:0000256" key="5">
    <source>
        <dbReference type="ARBA" id="ARBA00023180"/>
    </source>
</evidence>